<proteinExistence type="predicted"/>
<keyword evidence="5 7" id="KW-0067">ATP-binding</keyword>
<feature type="region of interest" description="Disordered" evidence="9">
    <location>
        <begin position="362"/>
        <end position="415"/>
    </location>
</feature>
<dbReference type="InterPro" id="IPR030616">
    <property type="entry name" value="Aur-like"/>
</dbReference>
<feature type="binding site" evidence="7">
    <location>
        <begin position="138"/>
        <end position="139"/>
    </location>
    <ligand>
        <name>ATP</name>
        <dbReference type="ChEBI" id="CHEBI:30616"/>
    </ligand>
</feature>
<reference evidence="11 12" key="1">
    <citation type="journal article" date="2009" name="Genome Res.">
        <title>Comparative genomics of protoploid Saccharomycetaceae.</title>
        <authorList>
            <consortium name="The Genolevures Consortium"/>
            <person name="Souciet J.-L."/>
            <person name="Dujon B."/>
            <person name="Gaillardin C."/>
            <person name="Johnston M."/>
            <person name="Baret P.V."/>
            <person name="Cliften P."/>
            <person name="Sherman D.J."/>
            <person name="Weissenbach J."/>
            <person name="Westhof E."/>
            <person name="Wincker P."/>
            <person name="Jubin C."/>
            <person name="Poulain J."/>
            <person name="Barbe V."/>
            <person name="Segurens B."/>
            <person name="Artiguenave F."/>
            <person name="Anthouard V."/>
            <person name="Vacherie B."/>
            <person name="Val M.-E."/>
            <person name="Fulton R.S."/>
            <person name="Minx P."/>
            <person name="Wilson R."/>
            <person name="Durrens P."/>
            <person name="Jean G."/>
            <person name="Marck C."/>
            <person name="Martin T."/>
            <person name="Nikolski M."/>
            <person name="Rolland T."/>
            <person name="Seret M.-L."/>
            <person name="Casaregola S."/>
            <person name="Despons L."/>
            <person name="Fairhead C."/>
            <person name="Fischer G."/>
            <person name="Lafontaine I."/>
            <person name="Leh V."/>
            <person name="Lemaire M."/>
            <person name="de Montigny J."/>
            <person name="Neuveglise C."/>
            <person name="Thierry A."/>
            <person name="Blanc-Lenfle I."/>
            <person name="Bleykasten C."/>
            <person name="Diffels J."/>
            <person name="Fritsch E."/>
            <person name="Frangeul L."/>
            <person name="Goeffon A."/>
            <person name="Jauniaux N."/>
            <person name="Kachouri-Lafond R."/>
            <person name="Payen C."/>
            <person name="Potier S."/>
            <person name="Pribylova L."/>
            <person name="Ozanne C."/>
            <person name="Richard G.-F."/>
            <person name="Sacerdot C."/>
            <person name="Straub M.-L."/>
            <person name="Talla E."/>
        </authorList>
    </citation>
    <scope>NUCLEOTIDE SEQUENCE [LARGE SCALE GENOMIC DNA]</scope>
    <source>
        <strain evidence="12">ATCC 56472 / CBS 6340 / NRRL Y-8284</strain>
    </source>
</reference>
<feature type="cross-link" description="Glycyl lysine isopeptide (Lys-Gly) (interchain with G-Cter in SUMO2)" evidence="8">
    <location>
        <position position="136"/>
    </location>
</feature>
<dbReference type="PROSITE" id="PS50011">
    <property type="entry name" value="PROTEIN_KINASE_DOM"/>
    <property type="match status" value="1"/>
</dbReference>
<dbReference type="FunCoup" id="C5DNL8">
    <property type="interactions" value="315"/>
</dbReference>
<dbReference type="GO" id="GO:0005524">
    <property type="term" value="F:ATP binding"/>
    <property type="evidence" value="ECO:0007669"/>
    <property type="project" value="UniProtKB-KW"/>
</dbReference>
<evidence type="ECO:0000256" key="6">
    <source>
        <dbReference type="PIRSR" id="PIRSR630616-1"/>
    </source>
</evidence>
<evidence type="ECO:0000256" key="7">
    <source>
        <dbReference type="PIRSR" id="PIRSR630616-2"/>
    </source>
</evidence>
<dbReference type="AlphaFoldDB" id="C5DNL8"/>
<dbReference type="OMA" id="FYANIDY"/>
<protein>
    <submittedName>
        <fullName evidence="11">KLTH0G18194p</fullName>
    </submittedName>
</protein>
<keyword evidence="12" id="KW-1185">Reference proteome</keyword>
<dbReference type="OrthoDB" id="4062651at2759"/>
<dbReference type="HOGENOM" id="CLU_051040_0_0_1"/>
<feature type="binding site" evidence="7">
    <location>
        <position position="31"/>
    </location>
    <ligand>
        <name>ATP</name>
        <dbReference type="ChEBI" id="CHEBI:30616"/>
    </ligand>
</feature>
<evidence type="ECO:0000256" key="3">
    <source>
        <dbReference type="ARBA" id="ARBA00022741"/>
    </source>
</evidence>
<keyword evidence="4" id="KW-0418">Kinase</keyword>
<sequence length="415" mass="45650">MYSRLAKVQTGSFSTVYRAYDTERGQEVALKIIEKPADAELARKLTRLVGSERDILRALGTQHPNVCAMLDFYERETCYVFVMEYAARGDLYDVIRGWRKGGAAGREQVDLARIVVQLCSAIQYAHVRGIAHRDIKPENVLLDSAGNVKLADWGLSCRARVSQDTRIGTEKYLAPEAYSCAHDTFLADFWSLGVTLLFVMFGACPFKNACLTKTPNNPNFAHFLANPHRFISEYYFRPLHERGAGTKGSPQLRRDSVGVEGPAEWLALPQALLPTERERLLLLCATCVVTCLLVINPRARSMQEFLLRMASLLPRGESKSHAVPQQQQQRQSPDKLDTDFFYSGLVTDPDAVASIYGAGSCSGSSTSDAATSSDLAESTGSEQSSQSAQSTQSLPSAPSARPAQPAKILSEELEL</sequence>
<dbReference type="RefSeq" id="XP_002555816.1">
    <property type="nucleotide sequence ID" value="XM_002555770.1"/>
</dbReference>
<feature type="domain" description="Protein kinase" evidence="10">
    <location>
        <begin position="2"/>
        <end position="312"/>
    </location>
</feature>
<dbReference type="SMART" id="SM00220">
    <property type="entry name" value="S_TKc"/>
    <property type="match status" value="1"/>
</dbReference>
<dbReference type="Gene3D" id="1.10.510.10">
    <property type="entry name" value="Transferase(Phosphotransferase) domain 1"/>
    <property type="match status" value="1"/>
</dbReference>
<evidence type="ECO:0000256" key="2">
    <source>
        <dbReference type="ARBA" id="ARBA00022679"/>
    </source>
</evidence>
<dbReference type="InterPro" id="IPR011009">
    <property type="entry name" value="Kinase-like_dom_sf"/>
</dbReference>
<dbReference type="GO" id="GO:0004674">
    <property type="term" value="F:protein serine/threonine kinase activity"/>
    <property type="evidence" value="ECO:0007669"/>
    <property type="project" value="UniProtKB-KW"/>
</dbReference>
<dbReference type="SUPFAM" id="SSF56112">
    <property type="entry name" value="Protein kinase-like (PK-like)"/>
    <property type="match status" value="1"/>
</dbReference>
<evidence type="ECO:0000259" key="10">
    <source>
        <dbReference type="PROSITE" id="PS50011"/>
    </source>
</evidence>
<dbReference type="Proteomes" id="UP000002036">
    <property type="component" value="Chromosome G"/>
</dbReference>
<feature type="binding site" evidence="7">
    <location>
        <position position="152"/>
    </location>
    <ligand>
        <name>ATP</name>
        <dbReference type="ChEBI" id="CHEBI:30616"/>
    </ligand>
</feature>
<keyword evidence="3 7" id="KW-0547">Nucleotide-binding</keyword>
<dbReference type="KEGG" id="lth:KLTH0G18194g"/>
<evidence type="ECO:0000256" key="1">
    <source>
        <dbReference type="ARBA" id="ARBA00022527"/>
    </source>
</evidence>
<dbReference type="InParanoid" id="C5DNL8"/>
<feature type="binding site" evidence="7">
    <location>
        <begin position="84"/>
        <end position="86"/>
    </location>
    <ligand>
        <name>ATP</name>
        <dbReference type="ChEBI" id="CHEBI:30616"/>
    </ligand>
</feature>
<organism evidence="11 12">
    <name type="scientific">Lachancea thermotolerans (strain ATCC 56472 / CBS 6340 / NRRL Y-8284)</name>
    <name type="common">Yeast</name>
    <name type="synonym">Kluyveromyces thermotolerans</name>
    <dbReference type="NCBI Taxonomy" id="559295"/>
    <lineage>
        <taxon>Eukaryota</taxon>
        <taxon>Fungi</taxon>
        <taxon>Dikarya</taxon>
        <taxon>Ascomycota</taxon>
        <taxon>Saccharomycotina</taxon>
        <taxon>Saccharomycetes</taxon>
        <taxon>Saccharomycetales</taxon>
        <taxon>Saccharomycetaceae</taxon>
        <taxon>Lachancea</taxon>
    </lineage>
</organism>
<dbReference type="PROSITE" id="PS00108">
    <property type="entry name" value="PROTEIN_KINASE_ST"/>
    <property type="match status" value="1"/>
</dbReference>
<evidence type="ECO:0000256" key="5">
    <source>
        <dbReference type="ARBA" id="ARBA00022840"/>
    </source>
</evidence>
<keyword evidence="2" id="KW-0808">Transferase</keyword>
<dbReference type="PANTHER" id="PTHR24350">
    <property type="entry name" value="SERINE/THREONINE-PROTEIN KINASE IAL-RELATED"/>
    <property type="match status" value="1"/>
</dbReference>
<feature type="compositionally biased region" description="Low complexity" evidence="9">
    <location>
        <begin position="362"/>
        <end position="406"/>
    </location>
</feature>
<evidence type="ECO:0000313" key="11">
    <source>
        <dbReference type="EMBL" id="CAR25379.1"/>
    </source>
</evidence>
<evidence type="ECO:0000256" key="8">
    <source>
        <dbReference type="PIRSR" id="PIRSR630616-3"/>
    </source>
</evidence>
<dbReference type="Pfam" id="PF00069">
    <property type="entry name" value="Pkinase"/>
    <property type="match status" value="1"/>
</dbReference>
<evidence type="ECO:0000313" key="12">
    <source>
        <dbReference type="Proteomes" id="UP000002036"/>
    </source>
</evidence>
<dbReference type="STRING" id="559295.C5DNL8"/>
<dbReference type="EMBL" id="CU928171">
    <property type="protein sequence ID" value="CAR25379.1"/>
    <property type="molecule type" value="Genomic_DNA"/>
</dbReference>
<accession>C5DNL8</accession>
<dbReference type="GeneID" id="8294111"/>
<dbReference type="eggNOG" id="KOG0583">
    <property type="taxonomic scope" value="Eukaryota"/>
</dbReference>
<dbReference type="InterPro" id="IPR008271">
    <property type="entry name" value="Ser/Thr_kinase_AS"/>
</dbReference>
<gene>
    <name evidence="11" type="ordered locus">KLTH0G18194g</name>
</gene>
<dbReference type="InterPro" id="IPR000719">
    <property type="entry name" value="Prot_kinase_dom"/>
</dbReference>
<keyword evidence="1" id="KW-0723">Serine/threonine-protein kinase</keyword>
<evidence type="ECO:0000256" key="4">
    <source>
        <dbReference type="ARBA" id="ARBA00022777"/>
    </source>
</evidence>
<feature type="active site" description="Proton acceptor" evidence="6">
    <location>
        <position position="134"/>
    </location>
</feature>
<evidence type="ECO:0000256" key="9">
    <source>
        <dbReference type="SAM" id="MobiDB-lite"/>
    </source>
</evidence>
<name>C5DNL8_LACTC</name>